<dbReference type="EMBL" id="KV441548">
    <property type="protein sequence ID" value="OAG12914.1"/>
    <property type="molecule type" value="Genomic_DNA"/>
</dbReference>
<dbReference type="AlphaFoldDB" id="A0A177CZH8"/>
<feature type="compositionally biased region" description="Acidic residues" evidence="1">
    <location>
        <begin position="311"/>
        <end position="324"/>
    </location>
</feature>
<dbReference type="InParanoid" id="A0A177CZH8"/>
<reference evidence="2 3" key="1">
    <citation type="submission" date="2016-05" db="EMBL/GenBank/DDBJ databases">
        <title>Comparative analysis of secretome profiles of manganese(II)-oxidizing ascomycete fungi.</title>
        <authorList>
            <consortium name="DOE Joint Genome Institute"/>
            <person name="Zeiner C.A."/>
            <person name="Purvine S.O."/>
            <person name="Zink E.M."/>
            <person name="Wu S."/>
            <person name="Pasa-Tolic L."/>
            <person name="Chaput D.L."/>
            <person name="Haridas S."/>
            <person name="Grigoriev I.V."/>
            <person name="Santelli C.M."/>
            <person name="Hansel C.M."/>
        </authorList>
    </citation>
    <scope>NUCLEOTIDE SEQUENCE [LARGE SCALE GENOMIC DNA]</scope>
    <source>
        <strain evidence="2 3">AP3s5-JAC2a</strain>
    </source>
</reference>
<protein>
    <recommendedName>
        <fullName evidence="4">SET domain-containing protein</fullName>
    </recommendedName>
</protein>
<feature type="region of interest" description="Disordered" evidence="1">
    <location>
        <begin position="481"/>
        <end position="518"/>
    </location>
</feature>
<evidence type="ECO:0000313" key="2">
    <source>
        <dbReference type="EMBL" id="OAG12914.1"/>
    </source>
</evidence>
<dbReference type="CDD" id="cd08161">
    <property type="entry name" value="SET"/>
    <property type="match status" value="1"/>
</dbReference>
<feature type="region of interest" description="Disordered" evidence="1">
    <location>
        <begin position="266"/>
        <end position="369"/>
    </location>
</feature>
<feature type="compositionally biased region" description="Acidic residues" evidence="1">
    <location>
        <begin position="406"/>
        <end position="433"/>
    </location>
</feature>
<dbReference type="RefSeq" id="XP_018043279.1">
    <property type="nucleotide sequence ID" value="XM_018182451.1"/>
</dbReference>
<feature type="compositionally biased region" description="Basic and acidic residues" evidence="1">
    <location>
        <begin position="266"/>
        <end position="289"/>
    </location>
</feature>
<accession>A0A177CZH8</accession>
<dbReference type="GeneID" id="28765937"/>
<evidence type="ECO:0008006" key="4">
    <source>
        <dbReference type="Google" id="ProtNLM"/>
    </source>
</evidence>
<proteinExistence type="predicted"/>
<evidence type="ECO:0000313" key="3">
    <source>
        <dbReference type="Proteomes" id="UP000077069"/>
    </source>
</evidence>
<dbReference type="OrthoDB" id="3795759at2759"/>
<organism evidence="2 3">
    <name type="scientific">Paraphaeosphaeria sporulosa</name>
    <dbReference type="NCBI Taxonomy" id="1460663"/>
    <lineage>
        <taxon>Eukaryota</taxon>
        <taxon>Fungi</taxon>
        <taxon>Dikarya</taxon>
        <taxon>Ascomycota</taxon>
        <taxon>Pezizomycotina</taxon>
        <taxon>Dothideomycetes</taxon>
        <taxon>Pleosporomycetidae</taxon>
        <taxon>Pleosporales</taxon>
        <taxon>Massarineae</taxon>
        <taxon>Didymosphaeriaceae</taxon>
        <taxon>Paraphaeosphaeria</taxon>
    </lineage>
</organism>
<dbReference type="Proteomes" id="UP000077069">
    <property type="component" value="Unassembled WGS sequence"/>
</dbReference>
<evidence type="ECO:0000256" key="1">
    <source>
        <dbReference type="SAM" id="MobiDB-lite"/>
    </source>
</evidence>
<name>A0A177CZH8_9PLEO</name>
<keyword evidence="3" id="KW-1185">Reference proteome</keyword>
<gene>
    <name evidence="2" type="ORF">CC84DRAFT_1212399</name>
</gene>
<feature type="region of interest" description="Disordered" evidence="1">
    <location>
        <begin position="406"/>
        <end position="434"/>
    </location>
</feature>
<sequence>MSIQGIHPSNWLYWVNHPPRDKKANAEFRMIEGASGRFVVLMPTRRINKGEEVFANYAADFAGFPEPSEKQSHVLCEQELKKNDDYSVGEYILVFGICEVTGDHHVWVGKIAKKYHGDQFGVHWLYHPSQLPEADNLELPRAVKLKTQQFDPWELIISEEGSIVDRSIIMSRYEGMIERAALKRKEQGFWWWDWVIRYRAVDDPITGTKRTQPFMVTSRDYFRKRKRVSNWDIVARAQEMGLQPIKPIKMDNILVKEERTETLNKAETTVKKSKRTTRDALEKNELDTHRAKRQRQALQRSIHLRSRTRDTDDEVSQELFDDEDDHHRALPARTQRNRRSSQTPSTAEDLDEDNQSRNETSNARVAQDPIPSRLKYALRSTERSHVYEYDEVSDVDEELQYLFVDHDEEESEEDAPDTREDEMETPDLVDGDTDSAFPTAVTPMPAPVSGPGAIERITPELEWPCTFIIQSDMLRDMPRDMPMDKPIGVPLGIPMGIPNSPPPANSSRRRGPAVPLER</sequence>